<sequence length="88" mass="10253">MNEINVRTNVANWEKFHVDSEGCSQLDGTTLYRLYIPELPTFGFFTTREKAITAGKQVPEIMHWEIDEYKIGKLDNGITKIMMERLNN</sequence>
<evidence type="ECO:0000313" key="1">
    <source>
        <dbReference type="EMBL" id="QBK87258.1"/>
    </source>
</evidence>
<protein>
    <submittedName>
        <fullName evidence="1">Uncharacterized protein</fullName>
    </submittedName>
</protein>
<accession>A0A481YVN6</accession>
<organism evidence="1">
    <name type="scientific">Marseillevirus LCMAC201</name>
    <dbReference type="NCBI Taxonomy" id="2506605"/>
    <lineage>
        <taxon>Viruses</taxon>
        <taxon>Varidnaviria</taxon>
        <taxon>Bamfordvirae</taxon>
        <taxon>Nucleocytoviricota</taxon>
        <taxon>Megaviricetes</taxon>
        <taxon>Pimascovirales</taxon>
        <taxon>Pimascovirales incertae sedis</taxon>
        <taxon>Marseilleviridae</taxon>
    </lineage>
</organism>
<proteinExistence type="predicted"/>
<gene>
    <name evidence="1" type="ORF">LCMAC201_01600</name>
</gene>
<dbReference type="EMBL" id="MK500346">
    <property type="protein sequence ID" value="QBK87258.1"/>
    <property type="molecule type" value="Genomic_DNA"/>
</dbReference>
<reference evidence="1" key="1">
    <citation type="journal article" date="2019" name="MBio">
        <title>Virus Genomes from Deep Sea Sediments Expand the Ocean Megavirome and Support Independent Origins of Viral Gigantism.</title>
        <authorList>
            <person name="Backstrom D."/>
            <person name="Yutin N."/>
            <person name="Jorgensen S.L."/>
            <person name="Dharamshi J."/>
            <person name="Homa F."/>
            <person name="Zaremba-Niedwiedzka K."/>
            <person name="Spang A."/>
            <person name="Wolf Y.I."/>
            <person name="Koonin E.V."/>
            <person name="Ettema T.J."/>
        </authorList>
    </citation>
    <scope>NUCLEOTIDE SEQUENCE</scope>
</reference>
<name>A0A481YVN6_9VIRU</name>